<sequence>MANNIRTGGKKRKPCPPKEPEDWCFECKDGGEVIVCDYRNCSKVYHSDCVPVKPENGKSWICAWHYCFVCKESSKFYCLGCVNAVCKNCIASSEFTIVRGDKGLCCDCAELVKIIETNLECDSEGKKISVDGRDTYEGLFKEYWEIIKLDEGLTSDDFFSAQTKKTKTVKNSPLQSEVIEVDKEKQNDSMSSDDDDVLMYKHNSTKRKKSNSLKQNDSMSSDDDDVLMYKHNSTKRKKSNSLKQNDSMSSDDDDKSNSLEFMGWGSKPLLSFLASIGKFSTEPLPQWGVRTLVCEYIEKNNLYLAQDKKKFLLDEKLFPIFKKKVMSKNQIYPLLDRHYAETLGDRDSEENNDEIISTPPDNCVNDQTSCRKRRLSSMKGKLKLEKEDLFTKASCFASISAENIKLIYLRQSLVLELSKQPESFMGKVVGAFVRVKMDSSDCKQTRSYHLVRVTGVVSDNVLKRALLQVSFMSKAVPVSELSDNDFTEQECEDLRQKVKANLLQKLTVVELQEKAKSLHEDITKHWIATRLIDLQNQIDRANLRGRQREKFALLDAREDLQQPWRQEQMLKRVPSVSREFTHNDPEEDY</sequence>
<dbReference type="EMBL" id="JASCZI010060430">
    <property type="protein sequence ID" value="MED6131134.1"/>
    <property type="molecule type" value="Genomic_DNA"/>
</dbReference>
<dbReference type="PANTHER" id="PTHR46851:SF22">
    <property type="entry name" value="ZINC ION BINDING _ DNA BINDING PROTEIN"/>
    <property type="match status" value="1"/>
</dbReference>
<evidence type="ECO:0000259" key="5">
    <source>
        <dbReference type="PROSITE" id="PS51360"/>
    </source>
</evidence>
<keyword evidence="2" id="KW-0863">Zinc-finger</keyword>
<gene>
    <name evidence="7" type="ORF">PIB30_007105</name>
</gene>
<evidence type="ECO:0000256" key="4">
    <source>
        <dbReference type="SAM" id="MobiDB-lite"/>
    </source>
</evidence>
<dbReference type="InterPro" id="IPR003121">
    <property type="entry name" value="SWIB_MDM2_domain"/>
</dbReference>
<proteinExistence type="predicted"/>
<dbReference type="PROSITE" id="PS51925">
    <property type="entry name" value="SWIB_MDM2"/>
    <property type="match status" value="1"/>
</dbReference>
<dbReference type="InterPro" id="IPR036128">
    <property type="entry name" value="Plus3-like_sf"/>
</dbReference>
<evidence type="ECO:0000256" key="2">
    <source>
        <dbReference type="ARBA" id="ARBA00022771"/>
    </source>
</evidence>
<dbReference type="SUPFAM" id="SSF57903">
    <property type="entry name" value="FYVE/PHD zinc finger"/>
    <property type="match status" value="1"/>
</dbReference>
<dbReference type="SUPFAM" id="SSF159042">
    <property type="entry name" value="Plus3-like"/>
    <property type="match status" value="1"/>
</dbReference>
<keyword evidence="8" id="KW-1185">Reference proteome</keyword>
<dbReference type="InterPro" id="IPR011011">
    <property type="entry name" value="Znf_FYVE_PHD"/>
</dbReference>
<dbReference type="Gene3D" id="1.10.245.10">
    <property type="entry name" value="SWIB/MDM2 domain"/>
    <property type="match status" value="1"/>
</dbReference>
<dbReference type="SUPFAM" id="SSF47592">
    <property type="entry name" value="SWIB/MDM2 domain"/>
    <property type="match status" value="1"/>
</dbReference>
<dbReference type="Pfam" id="PF03126">
    <property type="entry name" value="Plus-3"/>
    <property type="match status" value="1"/>
</dbReference>
<dbReference type="InterPro" id="IPR045894">
    <property type="entry name" value="At5g08430-like"/>
</dbReference>
<accession>A0ABU6S4Q6</accession>
<dbReference type="InterPro" id="IPR004343">
    <property type="entry name" value="Plus-3_dom"/>
</dbReference>
<dbReference type="InterPro" id="IPR001965">
    <property type="entry name" value="Znf_PHD"/>
</dbReference>
<dbReference type="SMART" id="SM00719">
    <property type="entry name" value="Plus3"/>
    <property type="match status" value="1"/>
</dbReference>
<evidence type="ECO:0000256" key="3">
    <source>
        <dbReference type="ARBA" id="ARBA00022833"/>
    </source>
</evidence>
<dbReference type="InterPro" id="IPR036885">
    <property type="entry name" value="SWIB_MDM2_dom_sf"/>
</dbReference>
<dbReference type="Proteomes" id="UP001341840">
    <property type="component" value="Unassembled WGS sequence"/>
</dbReference>
<evidence type="ECO:0000313" key="8">
    <source>
        <dbReference type="Proteomes" id="UP001341840"/>
    </source>
</evidence>
<dbReference type="CDD" id="cd10567">
    <property type="entry name" value="SWIB-MDM2_like"/>
    <property type="match status" value="1"/>
</dbReference>
<name>A0ABU6S4Q6_9FABA</name>
<dbReference type="Gene3D" id="3.30.40.10">
    <property type="entry name" value="Zinc/RING finger domain, C3HC4 (zinc finger)"/>
    <property type="match status" value="1"/>
</dbReference>
<dbReference type="InterPro" id="IPR013083">
    <property type="entry name" value="Znf_RING/FYVE/PHD"/>
</dbReference>
<comment type="caution">
    <text evidence="7">The sequence shown here is derived from an EMBL/GenBank/DDBJ whole genome shotgun (WGS) entry which is preliminary data.</text>
</comment>
<reference evidence="7 8" key="1">
    <citation type="journal article" date="2023" name="Plants (Basel)">
        <title>Bridging the Gap: Combining Genomics and Transcriptomics Approaches to Understand Stylosanthes scabra, an Orphan Legume from the Brazilian Caatinga.</title>
        <authorList>
            <person name="Ferreira-Neto J.R.C."/>
            <person name="da Silva M.D."/>
            <person name="Binneck E."/>
            <person name="de Melo N.F."/>
            <person name="da Silva R.H."/>
            <person name="de Melo A.L.T.M."/>
            <person name="Pandolfi V."/>
            <person name="Bustamante F.O."/>
            <person name="Brasileiro-Vidal A.C."/>
            <person name="Benko-Iseppon A.M."/>
        </authorList>
    </citation>
    <scope>NUCLEOTIDE SEQUENCE [LARGE SCALE GENOMIC DNA]</scope>
    <source>
        <tissue evidence="7">Leaves</tissue>
    </source>
</reference>
<evidence type="ECO:0000313" key="7">
    <source>
        <dbReference type="EMBL" id="MED6131134.1"/>
    </source>
</evidence>
<evidence type="ECO:0000256" key="1">
    <source>
        <dbReference type="ARBA" id="ARBA00022723"/>
    </source>
</evidence>
<dbReference type="Pfam" id="PF02201">
    <property type="entry name" value="SWIB"/>
    <property type="match status" value="1"/>
</dbReference>
<dbReference type="InterPro" id="IPR055198">
    <property type="entry name" value="NSD_PHD"/>
</dbReference>
<dbReference type="PROSITE" id="PS51360">
    <property type="entry name" value="PLUS3"/>
    <property type="match status" value="1"/>
</dbReference>
<feature type="domain" description="Plus3" evidence="5">
    <location>
        <begin position="398"/>
        <end position="523"/>
    </location>
</feature>
<dbReference type="Pfam" id="PF25980">
    <property type="entry name" value="NERD_plant"/>
    <property type="match status" value="1"/>
</dbReference>
<dbReference type="CDD" id="cd15568">
    <property type="entry name" value="PHD5_NSD"/>
    <property type="match status" value="1"/>
</dbReference>
<dbReference type="SMART" id="SM00249">
    <property type="entry name" value="PHD"/>
    <property type="match status" value="1"/>
</dbReference>
<protein>
    <submittedName>
        <fullName evidence="7">Uncharacterized protein</fullName>
    </submittedName>
</protein>
<keyword evidence="3" id="KW-0862">Zinc</keyword>
<dbReference type="Pfam" id="PF22908">
    <property type="entry name" value="PHD_NSD"/>
    <property type="match status" value="1"/>
</dbReference>
<dbReference type="InterPro" id="IPR058668">
    <property type="entry name" value="NERD_dom"/>
</dbReference>
<organism evidence="7 8">
    <name type="scientific">Stylosanthes scabra</name>
    <dbReference type="NCBI Taxonomy" id="79078"/>
    <lineage>
        <taxon>Eukaryota</taxon>
        <taxon>Viridiplantae</taxon>
        <taxon>Streptophyta</taxon>
        <taxon>Embryophyta</taxon>
        <taxon>Tracheophyta</taxon>
        <taxon>Spermatophyta</taxon>
        <taxon>Magnoliopsida</taxon>
        <taxon>eudicotyledons</taxon>
        <taxon>Gunneridae</taxon>
        <taxon>Pentapetalae</taxon>
        <taxon>rosids</taxon>
        <taxon>fabids</taxon>
        <taxon>Fabales</taxon>
        <taxon>Fabaceae</taxon>
        <taxon>Papilionoideae</taxon>
        <taxon>50 kb inversion clade</taxon>
        <taxon>dalbergioids sensu lato</taxon>
        <taxon>Dalbergieae</taxon>
        <taxon>Pterocarpus clade</taxon>
        <taxon>Stylosanthes</taxon>
    </lineage>
</organism>
<keyword evidence="1" id="KW-0479">Metal-binding</keyword>
<evidence type="ECO:0000259" key="6">
    <source>
        <dbReference type="PROSITE" id="PS51925"/>
    </source>
</evidence>
<dbReference type="Gene3D" id="3.90.70.200">
    <property type="entry name" value="Plus-3 domain"/>
    <property type="match status" value="1"/>
</dbReference>
<feature type="region of interest" description="Disordered" evidence="4">
    <location>
        <begin position="171"/>
        <end position="256"/>
    </location>
</feature>
<dbReference type="PANTHER" id="PTHR46851">
    <property type="entry name" value="OS01G0884500 PROTEIN"/>
    <property type="match status" value="1"/>
</dbReference>
<feature type="domain" description="DM2" evidence="6">
    <location>
        <begin position="258"/>
        <end position="341"/>
    </location>
</feature>